<keyword evidence="1" id="KW-0732">Signal</keyword>
<dbReference type="Proteomes" id="UP000739411">
    <property type="component" value="Unassembled WGS sequence"/>
</dbReference>
<dbReference type="AlphaFoldDB" id="A0A935KCS0"/>
<evidence type="ECO:0008006" key="4">
    <source>
        <dbReference type="Google" id="ProtNLM"/>
    </source>
</evidence>
<evidence type="ECO:0000313" key="3">
    <source>
        <dbReference type="Proteomes" id="UP000739411"/>
    </source>
</evidence>
<name>A0A935KCS0_9RHOO</name>
<dbReference type="EMBL" id="JADJMS010000038">
    <property type="protein sequence ID" value="MBK7416306.1"/>
    <property type="molecule type" value="Genomic_DNA"/>
</dbReference>
<accession>A0A935KCS0</accession>
<proteinExistence type="predicted"/>
<feature type="signal peptide" evidence="1">
    <location>
        <begin position="1"/>
        <end position="26"/>
    </location>
</feature>
<sequence>MKLCIQKCLALSVSSFIFALPLAAFGAETVNAETSRFVAGLAPYERPAGAPVILAFASGSDWQSRALKGVSEPRPTSLNFLNDQGAWYTPFIHPGIPGYYDLRRWHGQAGGSNKVSR</sequence>
<comment type="caution">
    <text evidence="2">The sequence shown here is derived from an EMBL/GenBank/DDBJ whole genome shotgun (WGS) entry which is preliminary data.</text>
</comment>
<protein>
    <recommendedName>
        <fullName evidence="4">Esterase</fullName>
    </recommendedName>
</protein>
<evidence type="ECO:0000256" key="1">
    <source>
        <dbReference type="SAM" id="SignalP"/>
    </source>
</evidence>
<evidence type="ECO:0000313" key="2">
    <source>
        <dbReference type="EMBL" id="MBK7416306.1"/>
    </source>
</evidence>
<gene>
    <name evidence="2" type="ORF">IPJ38_15585</name>
</gene>
<feature type="chain" id="PRO_5036828752" description="Esterase" evidence="1">
    <location>
        <begin position="27"/>
        <end position="117"/>
    </location>
</feature>
<organism evidence="2 3">
    <name type="scientific">Candidatus Dechloromonas phosphorivorans</name>
    <dbReference type="NCBI Taxonomy" id="2899244"/>
    <lineage>
        <taxon>Bacteria</taxon>
        <taxon>Pseudomonadati</taxon>
        <taxon>Pseudomonadota</taxon>
        <taxon>Betaproteobacteria</taxon>
        <taxon>Rhodocyclales</taxon>
        <taxon>Azonexaceae</taxon>
        <taxon>Dechloromonas</taxon>
    </lineage>
</organism>
<reference evidence="2 3" key="1">
    <citation type="submission" date="2020-10" db="EMBL/GenBank/DDBJ databases">
        <title>Connecting structure to function with the recovery of over 1000 high-quality activated sludge metagenome-assembled genomes encoding full-length rRNA genes using long-read sequencing.</title>
        <authorList>
            <person name="Singleton C.M."/>
            <person name="Petriglieri F."/>
            <person name="Kristensen J.M."/>
            <person name="Kirkegaard R.H."/>
            <person name="Michaelsen T.Y."/>
            <person name="Andersen M.H."/>
            <person name="Karst S.M."/>
            <person name="Dueholm M.S."/>
            <person name="Nielsen P.H."/>
            <person name="Albertsen M."/>
        </authorList>
    </citation>
    <scope>NUCLEOTIDE SEQUENCE [LARGE SCALE GENOMIC DNA]</scope>
    <source>
        <strain evidence="2">EsbW_18-Q3-R4-48_BATAC.463</strain>
    </source>
</reference>